<feature type="domain" description="DUF7918" evidence="1">
    <location>
        <begin position="18"/>
        <end position="196"/>
    </location>
</feature>
<accession>A0ABP1CYC8</accession>
<evidence type="ECO:0000259" key="1">
    <source>
        <dbReference type="Pfam" id="PF25534"/>
    </source>
</evidence>
<reference evidence="3" key="1">
    <citation type="submission" date="2024-04" db="EMBL/GenBank/DDBJ databases">
        <authorList>
            <person name="Shaw F."/>
            <person name="Minotto A."/>
        </authorList>
    </citation>
    <scope>NUCLEOTIDE SEQUENCE [LARGE SCALE GENOMIC DNA]</scope>
</reference>
<protein>
    <recommendedName>
        <fullName evidence="1">DUF7918 domain-containing protein</fullName>
    </recommendedName>
</protein>
<dbReference type="Pfam" id="PF25534">
    <property type="entry name" value="DUF7918"/>
    <property type="match status" value="1"/>
</dbReference>
<dbReference type="InterPro" id="IPR057678">
    <property type="entry name" value="DUF7918"/>
</dbReference>
<dbReference type="PANTHER" id="PTHR36223">
    <property type="entry name" value="BETA-LACTAMASE-TYPE TRANSPEPTIDASE FOLD DOMAIN CONTAINING PROTEIN"/>
    <property type="match status" value="1"/>
</dbReference>
<name>A0ABP1CYC8_9APHY</name>
<sequence>MKLSGIEVYIKTRMGDPERIKEFQVKTDVATKTATCFIPSKEGQEFEICWKSELANNLSFRSYIDGRAMGRSSCCPFRHGSRWGIRSSPTTRLPFKFANVVLSDDDSLMTDGSGLQNIGTIVVEVGRIIHAEGKLGTNFVLPGEIGPVHEKTKKAGSHCVMFGETVPCPNHARTSSRPLNPGEGIWAKFIFQYRPRGSGYY</sequence>
<gene>
    <name evidence="2" type="ORF">GFSPODELE1_LOCUS2809</name>
</gene>
<organism evidence="2 3">
    <name type="scientific">Somion occarium</name>
    <dbReference type="NCBI Taxonomy" id="3059160"/>
    <lineage>
        <taxon>Eukaryota</taxon>
        <taxon>Fungi</taxon>
        <taxon>Dikarya</taxon>
        <taxon>Basidiomycota</taxon>
        <taxon>Agaricomycotina</taxon>
        <taxon>Agaricomycetes</taxon>
        <taxon>Polyporales</taxon>
        <taxon>Cerrenaceae</taxon>
        <taxon>Somion</taxon>
    </lineage>
</organism>
<dbReference type="EMBL" id="OZ037954">
    <property type="protein sequence ID" value="CAL1699718.1"/>
    <property type="molecule type" value="Genomic_DNA"/>
</dbReference>
<keyword evidence="3" id="KW-1185">Reference proteome</keyword>
<evidence type="ECO:0000313" key="2">
    <source>
        <dbReference type="EMBL" id="CAL1699718.1"/>
    </source>
</evidence>
<proteinExistence type="predicted"/>
<dbReference type="PANTHER" id="PTHR36223:SF1">
    <property type="entry name" value="TRANSCRIPTION ELONGATION FACTOR EAF N-TERMINAL DOMAIN-CONTAINING PROTEIN"/>
    <property type="match status" value="1"/>
</dbReference>
<dbReference type="Proteomes" id="UP001497453">
    <property type="component" value="Chromosome 11"/>
</dbReference>
<evidence type="ECO:0000313" key="3">
    <source>
        <dbReference type="Proteomes" id="UP001497453"/>
    </source>
</evidence>